<name>A0A8S9XCP8_APOLU</name>
<feature type="domain" description="Anoctamin dimerisation" evidence="1">
    <location>
        <begin position="23"/>
        <end position="126"/>
    </location>
</feature>
<dbReference type="Proteomes" id="UP000466442">
    <property type="component" value="Unassembled WGS sequence"/>
</dbReference>
<evidence type="ECO:0000259" key="1">
    <source>
        <dbReference type="Pfam" id="PF16178"/>
    </source>
</evidence>
<dbReference type="AlphaFoldDB" id="A0A8S9XCP8"/>
<evidence type="ECO:0000313" key="2">
    <source>
        <dbReference type="EMBL" id="KAF6206753.1"/>
    </source>
</evidence>
<keyword evidence="3" id="KW-1185">Reference proteome</keyword>
<organism evidence="2 3">
    <name type="scientific">Apolygus lucorum</name>
    <name type="common">Small green plant bug</name>
    <name type="synonym">Lygocoris lucorum</name>
    <dbReference type="NCBI Taxonomy" id="248454"/>
    <lineage>
        <taxon>Eukaryota</taxon>
        <taxon>Metazoa</taxon>
        <taxon>Ecdysozoa</taxon>
        <taxon>Arthropoda</taxon>
        <taxon>Hexapoda</taxon>
        <taxon>Insecta</taxon>
        <taxon>Pterygota</taxon>
        <taxon>Neoptera</taxon>
        <taxon>Paraneoptera</taxon>
        <taxon>Hemiptera</taxon>
        <taxon>Heteroptera</taxon>
        <taxon>Panheteroptera</taxon>
        <taxon>Cimicomorpha</taxon>
        <taxon>Miridae</taxon>
        <taxon>Mirini</taxon>
        <taxon>Apolygus</taxon>
    </lineage>
</organism>
<dbReference type="OrthoDB" id="296386at2759"/>
<evidence type="ECO:0000313" key="3">
    <source>
        <dbReference type="Proteomes" id="UP000466442"/>
    </source>
</evidence>
<reference evidence="2" key="1">
    <citation type="journal article" date="2021" name="Mol. Ecol. Resour.">
        <title>Apolygus lucorum genome provides insights into omnivorousness and mesophyll feeding.</title>
        <authorList>
            <person name="Liu Y."/>
            <person name="Liu H."/>
            <person name="Wang H."/>
            <person name="Huang T."/>
            <person name="Liu B."/>
            <person name="Yang B."/>
            <person name="Yin L."/>
            <person name="Li B."/>
            <person name="Zhang Y."/>
            <person name="Zhang S."/>
            <person name="Jiang F."/>
            <person name="Zhang X."/>
            <person name="Ren Y."/>
            <person name="Wang B."/>
            <person name="Wang S."/>
            <person name="Lu Y."/>
            <person name="Wu K."/>
            <person name="Fan W."/>
            <person name="Wang G."/>
        </authorList>
    </citation>
    <scope>NUCLEOTIDE SEQUENCE</scope>
    <source>
        <strain evidence="2">12Hb</strain>
    </source>
</reference>
<dbReference type="GO" id="GO:0046983">
    <property type="term" value="F:protein dimerization activity"/>
    <property type="evidence" value="ECO:0007669"/>
    <property type="project" value="InterPro"/>
</dbReference>
<dbReference type="Pfam" id="PF16178">
    <property type="entry name" value="Anoct_dimer"/>
    <property type="match status" value="1"/>
</dbReference>
<dbReference type="InterPro" id="IPR032394">
    <property type="entry name" value="Anoct_dimer"/>
</dbReference>
<dbReference type="EMBL" id="WIXP02000008">
    <property type="protein sequence ID" value="KAF6206753.1"/>
    <property type="molecule type" value="Genomic_DNA"/>
</dbReference>
<proteinExistence type="predicted"/>
<protein>
    <recommendedName>
        <fullName evidence="1">Anoctamin dimerisation domain-containing protein</fullName>
    </recommendedName>
</protein>
<comment type="caution">
    <text evidence="2">The sequence shown here is derived from an EMBL/GenBank/DDBJ whole genome shotgun (WGS) entry which is preliminary data.</text>
</comment>
<gene>
    <name evidence="2" type="ORF">GE061_017989</name>
</gene>
<accession>A0A8S9XCP8</accession>
<sequence>MVYDEGPILQEQHEEEVQKSRRKHYLQLLGRHKSALEEFLHQHIYVDSSTFPPVGFRYSTTFSKDKQYLFDADEDNFFTPTSRARVAHFILERTAFEELPLKDAHAFGISRLINLGVYTAAYPLHD</sequence>
<feature type="non-terminal residue" evidence="2">
    <location>
        <position position="1"/>
    </location>
</feature>